<protein>
    <submittedName>
        <fullName evidence="3">Protease stability complex PrcB-like protein</fullName>
    </submittedName>
</protein>
<dbReference type="OrthoDB" id="422698at2"/>
<dbReference type="Proteomes" id="UP000292927">
    <property type="component" value="Unassembled WGS sequence"/>
</dbReference>
<organism evidence="3 4">
    <name type="scientific">Cuneatibacter caecimuris</name>
    <dbReference type="NCBI Taxonomy" id="1796618"/>
    <lineage>
        <taxon>Bacteria</taxon>
        <taxon>Bacillati</taxon>
        <taxon>Bacillota</taxon>
        <taxon>Clostridia</taxon>
        <taxon>Lachnospirales</taxon>
        <taxon>Lachnospiraceae</taxon>
        <taxon>Cuneatibacter</taxon>
    </lineage>
</organism>
<evidence type="ECO:0000259" key="2">
    <source>
        <dbReference type="Pfam" id="PF14343"/>
    </source>
</evidence>
<evidence type="ECO:0000313" key="4">
    <source>
        <dbReference type="Proteomes" id="UP000292927"/>
    </source>
</evidence>
<keyword evidence="4" id="KW-1185">Reference proteome</keyword>
<evidence type="ECO:0000256" key="1">
    <source>
        <dbReference type="SAM" id="SignalP"/>
    </source>
</evidence>
<dbReference type="AlphaFoldDB" id="A0A4Q7PSJ1"/>
<dbReference type="Pfam" id="PF14343">
    <property type="entry name" value="PrcB_C"/>
    <property type="match status" value="1"/>
</dbReference>
<dbReference type="InterPro" id="IPR025748">
    <property type="entry name" value="PrcB_C_dom"/>
</dbReference>
<feature type="chain" id="PRO_5039407040" evidence="1">
    <location>
        <begin position="29"/>
        <end position="140"/>
    </location>
</feature>
<gene>
    <name evidence="3" type="ORF">EV209_1212</name>
</gene>
<feature type="signal peptide" evidence="1">
    <location>
        <begin position="1"/>
        <end position="28"/>
    </location>
</feature>
<comment type="caution">
    <text evidence="3">The sequence shown here is derived from an EMBL/GenBank/DDBJ whole genome shotgun (WGS) entry which is preliminary data.</text>
</comment>
<keyword evidence="3" id="KW-0645">Protease</keyword>
<feature type="domain" description="PrcB C-terminal" evidence="2">
    <location>
        <begin position="76"/>
        <end position="131"/>
    </location>
</feature>
<dbReference type="EMBL" id="SGXF01000001">
    <property type="protein sequence ID" value="RZT03078.1"/>
    <property type="molecule type" value="Genomic_DNA"/>
</dbReference>
<dbReference type="PROSITE" id="PS51257">
    <property type="entry name" value="PROKAR_LIPOPROTEIN"/>
    <property type="match status" value="1"/>
</dbReference>
<keyword evidence="3" id="KW-0378">Hydrolase</keyword>
<accession>A0A4Q7PSJ1</accession>
<name>A0A4Q7PSJ1_9FIRM</name>
<keyword evidence="1" id="KW-0732">Signal</keyword>
<evidence type="ECO:0000313" key="3">
    <source>
        <dbReference type="EMBL" id="RZT03078.1"/>
    </source>
</evidence>
<dbReference type="GO" id="GO:0008233">
    <property type="term" value="F:peptidase activity"/>
    <property type="evidence" value="ECO:0007669"/>
    <property type="project" value="UniProtKB-KW"/>
</dbReference>
<proteinExistence type="predicted"/>
<dbReference type="GO" id="GO:0006508">
    <property type="term" value="P:proteolysis"/>
    <property type="evidence" value="ECO:0007669"/>
    <property type="project" value="UniProtKB-KW"/>
</dbReference>
<reference evidence="3 4" key="1">
    <citation type="submission" date="2019-02" db="EMBL/GenBank/DDBJ databases">
        <title>Genomic Encyclopedia of Type Strains, Phase IV (KMG-IV): sequencing the most valuable type-strain genomes for metagenomic binning, comparative biology and taxonomic classification.</title>
        <authorList>
            <person name="Goeker M."/>
        </authorList>
    </citation>
    <scope>NUCLEOTIDE SEQUENCE [LARGE SCALE GENOMIC DNA]</scope>
    <source>
        <strain evidence="3 4">DSM 29486</strain>
    </source>
</reference>
<sequence>MKKRKKGILQRFLSAALCVVLLSAAAGCGSEEAYPKVQDLSFTVVEEEDYPKELANAINQKKESSFRLTYSDGESLYIAVGYGKQPTGGYSIQVPALYLSKEVVVMDSNLCGPEGQGMGAASYPYLVVKTEFREEPVVFL</sequence>
<dbReference type="RefSeq" id="WP_130433969.1">
    <property type="nucleotide sequence ID" value="NZ_SGXF01000001.1"/>
</dbReference>